<dbReference type="PANTHER" id="PTHR39201">
    <property type="entry name" value="EXPORTED PROTEIN-RELATED"/>
    <property type="match status" value="1"/>
</dbReference>
<feature type="domain" description="Flavodoxin-like" evidence="1">
    <location>
        <begin position="5"/>
        <end position="159"/>
    </location>
</feature>
<dbReference type="InterPro" id="IPR029039">
    <property type="entry name" value="Flavoprotein-like_sf"/>
</dbReference>
<dbReference type="SUPFAM" id="SSF52218">
    <property type="entry name" value="Flavoproteins"/>
    <property type="match status" value="1"/>
</dbReference>
<dbReference type="Proteomes" id="UP000003340">
    <property type="component" value="Unassembled WGS sequence"/>
</dbReference>
<reference evidence="2 3" key="2">
    <citation type="submission" date="2009-02" db="EMBL/GenBank/DDBJ databases">
        <title>Draft genome sequence of Clostridium methylpentosum (DSM 5476).</title>
        <authorList>
            <person name="Sudarsanam P."/>
            <person name="Ley R."/>
            <person name="Guruge J."/>
            <person name="Turnbaugh P.J."/>
            <person name="Mahowald M."/>
            <person name="Liep D."/>
            <person name="Gordon J."/>
        </authorList>
    </citation>
    <scope>NUCLEOTIDE SEQUENCE [LARGE SCALE GENOMIC DNA]</scope>
    <source>
        <strain evidence="2 3">DSM 5476</strain>
    </source>
</reference>
<dbReference type="HOGENOM" id="CLU_068890_1_0_9"/>
<sequence>MRMSTLTIYYSYSGNTKRIAQKIHTKIGGDLAEIVPLEPYPDDYDKVVLQGRQEVNQRNKLEILPLNVDLSGYDRILLGTPVWWYTFAPAVRTFLSQYDLSGKTVFPFVTHGGWIGHTEKDIQSACAGASVERALSVQMNGSNLFTPEGKIDHWISKLQ</sequence>
<evidence type="ECO:0000313" key="3">
    <source>
        <dbReference type="Proteomes" id="UP000003340"/>
    </source>
</evidence>
<dbReference type="PROSITE" id="PS50902">
    <property type="entry name" value="FLAVODOXIN_LIKE"/>
    <property type="match status" value="1"/>
</dbReference>
<gene>
    <name evidence="2" type="ORF">CLOSTMETH_00804</name>
</gene>
<dbReference type="GO" id="GO:0010181">
    <property type="term" value="F:FMN binding"/>
    <property type="evidence" value="ECO:0007669"/>
    <property type="project" value="InterPro"/>
</dbReference>
<dbReference type="AlphaFoldDB" id="C0EAE9"/>
<reference evidence="2 3" key="1">
    <citation type="submission" date="2009-01" db="EMBL/GenBank/DDBJ databases">
        <authorList>
            <person name="Fulton L."/>
            <person name="Clifton S."/>
            <person name="Fulton B."/>
            <person name="Xu J."/>
            <person name="Minx P."/>
            <person name="Pepin K.H."/>
            <person name="Johnson M."/>
            <person name="Bhonagiri V."/>
            <person name="Nash W.E."/>
            <person name="Mardis E.R."/>
            <person name="Wilson R.K."/>
        </authorList>
    </citation>
    <scope>NUCLEOTIDE SEQUENCE [LARGE SCALE GENOMIC DNA]</scope>
    <source>
        <strain evidence="2 3">DSM 5476</strain>
    </source>
</reference>
<keyword evidence="3" id="KW-1185">Reference proteome</keyword>
<dbReference type="PANTHER" id="PTHR39201:SF1">
    <property type="entry name" value="FLAVODOXIN-LIKE DOMAIN-CONTAINING PROTEIN"/>
    <property type="match status" value="1"/>
</dbReference>
<dbReference type="EMBL" id="ACEC01000031">
    <property type="protein sequence ID" value="EEG31589.1"/>
    <property type="molecule type" value="Genomic_DNA"/>
</dbReference>
<dbReference type="Gene3D" id="3.40.50.360">
    <property type="match status" value="1"/>
</dbReference>
<dbReference type="Pfam" id="PF12682">
    <property type="entry name" value="Flavodoxin_4"/>
    <property type="match status" value="1"/>
</dbReference>
<dbReference type="STRING" id="537013.CLOSTMETH_00804"/>
<name>C0EAE9_9FIRM</name>
<protein>
    <recommendedName>
        <fullName evidence="1">Flavodoxin-like domain-containing protein</fullName>
    </recommendedName>
</protein>
<dbReference type="GO" id="GO:0016651">
    <property type="term" value="F:oxidoreductase activity, acting on NAD(P)H"/>
    <property type="evidence" value="ECO:0007669"/>
    <property type="project" value="UniProtKB-ARBA"/>
</dbReference>
<proteinExistence type="predicted"/>
<dbReference type="eggNOG" id="COG0716">
    <property type="taxonomic scope" value="Bacteria"/>
</dbReference>
<organism evidence="2 3">
    <name type="scientific">[Clostridium] methylpentosum DSM 5476</name>
    <dbReference type="NCBI Taxonomy" id="537013"/>
    <lineage>
        <taxon>Bacteria</taxon>
        <taxon>Bacillati</taxon>
        <taxon>Bacillota</taxon>
        <taxon>Clostridia</taxon>
        <taxon>Eubacteriales</taxon>
        <taxon>Oscillospiraceae</taxon>
        <taxon>Oscillospiraceae incertae sedis</taxon>
    </lineage>
</organism>
<accession>C0EAE9</accession>
<evidence type="ECO:0000313" key="2">
    <source>
        <dbReference type="EMBL" id="EEG31589.1"/>
    </source>
</evidence>
<dbReference type="InterPro" id="IPR008254">
    <property type="entry name" value="Flavodoxin/NO_synth"/>
</dbReference>
<comment type="caution">
    <text evidence="2">The sequence shown here is derived from an EMBL/GenBank/DDBJ whole genome shotgun (WGS) entry which is preliminary data.</text>
</comment>
<evidence type="ECO:0000259" key="1">
    <source>
        <dbReference type="PROSITE" id="PS50902"/>
    </source>
</evidence>